<accession>A0A0E9PHT0</accession>
<organism evidence="2">
    <name type="scientific">Anguilla anguilla</name>
    <name type="common">European freshwater eel</name>
    <name type="synonym">Muraena anguilla</name>
    <dbReference type="NCBI Taxonomy" id="7936"/>
    <lineage>
        <taxon>Eukaryota</taxon>
        <taxon>Metazoa</taxon>
        <taxon>Chordata</taxon>
        <taxon>Craniata</taxon>
        <taxon>Vertebrata</taxon>
        <taxon>Euteleostomi</taxon>
        <taxon>Actinopterygii</taxon>
        <taxon>Neopterygii</taxon>
        <taxon>Teleostei</taxon>
        <taxon>Anguilliformes</taxon>
        <taxon>Anguillidae</taxon>
        <taxon>Anguilla</taxon>
    </lineage>
</organism>
<dbReference type="EMBL" id="GBXM01104760">
    <property type="protein sequence ID" value="JAH03817.1"/>
    <property type="molecule type" value="Transcribed_RNA"/>
</dbReference>
<evidence type="ECO:0000256" key="1">
    <source>
        <dbReference type="SAM" id="MobiDB-lite"/>
    </source>
</evidence>
<reference evidence="2" key="1">
    <citation type="submission" date="2014-11" db="EMBL/GenBank/DDBJ databases">
        <authorList>
            <person name="Amaro Gonzalez C."/>
        </authorList>
    </citation>
    <scope>NUCLEOTIDE SEQUENCE</scope>
</reference>
<dbReference type="AlphaFoldDB" id="A0A0E9PHT0"/>
<proteinExistence type="predicted"/>
<feature type="compositionally biased region" description="Basic and acidic residues" evidence="1">
    <location>
        <begin position="50"/>
        <end position="63"/>
    </location>
</feature>
<sequence>MSTYLGAPLTSRSHSSMRSLRVDHLPKLVYFQALSFASPPQLPPLTWLPRSERTHSLPLENERRKKSGRF</sequence>
<evidence type="ECO:0000313" key="2">
    <source>
        <dbReference type="EMBL" id="JAH03817.1"/>
    </source>
</evidence>
<feature type="region of interest" description="Disordered" evidence="1">
    <location>
        <begin position="39"/>
        <end position="70"/>
    </location>
</feature>
<reference evidence="2" key="2">
    <citation type="journal article" date="2015" name="Fish Shellfish Immunol.">
        <title>Early steps in the European eel (Anguilla anguilla)-Vibrio vulnificus interaction in the gills: Role of the RtxA13 toxin.</title>
        <authorList>
            <person name="Callol A."/>
            <person name="Pajuelo D."/>
            <person name="Ebbesson L."/>
            <person name="Teles M."/>
            <person name="MacKenzie S."/>
            <person name="Amaro C."/>
        </authorList>
    </citation>
    <scope>NUCLEOTIDE SEQUENCE</scope>
</reference>
<name>A0A0E9PHT0_ANGAN</name>
<protein>
    <submittedName>
        <fullName evidence="2">Uncharacterized protein</fullName>
    </submittedName>
</protein>